<evidence type="ECO:0000256" key="5">
    <source>
        <dbReference type="ARBA" id="ARBA00040603"/>
    </source>
</evidence>
<evidence type="ECO:0000256" key="7">
    <source>
        <dbReference type="ARBA" id="ARBA00042988"/>
    </source>
</evidence>
<evidence type="ECO:0000259" key="11">
    <source>
        <dbReference type="Pfam" id="PF01408"/>
    </source>
</evidence>
<evidence type="ECO:0000256" key="1">
    <source>
        <dbReference type="ARBA" id="ARBA00010928"/>
    </source>
</evidence>
<evidence type="ECO:0000259" key="12">
    <source>
        <dbReference type="Pfam" id="PF22725"/>
    </source>
</evidence>
<organism evidence="13">
    <name type="scientific">Heliothis virescens</name>
    <name type="common">Tobacco budworm moth</name>
    <dbReference type="NCBI Taxonomy" id="7102"/>
    <lineage>
        <taxon>Eukaryota</taxon>
        <taxon>Metazoa</taxon>
        <taxon>Ecdysozoa</taxon>
        <taxon>Arthropoda</taxon>
        <taxon>Hexapoda</taxon>
        <taxon>Insecta</taxon>
        <taxon>Pterygota</taxon>
        <taxon>Neoptera</taxon>
        <taxon>Endopterygota</taxon>
        <taxon>Lepidoptera</taxon>
        <taxon>Glossata</taxon>
        <taxon>Ditrysia</taxon>
        <taxon>Noctuoidea</taxon>
        <taxon>Noctuidae</taxon>
        <taxon>Heliothinae</taxon>
        <taxon>Heliothis</taxon>
    </lineage>
</organism>
<dbReference type="STRING" id="7102.A0A2A4K2G4"/>
<accession>A0A2A4K2G4</accession>
<evidence type="ECO:0000313" key="13">
    <source>
        <dbReference type="EMBL" id="PCG77870.1"/>
    </source>
</evidence>
<keyword evidence="2" id="KW-0560">Oxidoreductase</keyword>
<dbReference type="Pfam" id="PF01408">
    <property type="entry name" value="GFO_IDH_MocA"/>
    <property type="match status" value="1"/>
</dbReference>
<reference evidence="13" key="1">
    <citation type="submission" date="2017-09" db="EMBL/GenBank/DDBJ databases">
        <title>Contemporary evolution of a Lepidopteran species, Heliothis virescens, in response to modern agricultural practices.</title>
        <authorList>
            <person name="Fritz M.L."/>
            <person name="Deyonke A.M."/>
            <person name="Papanicolaou A."/>
            <person name="Micinski S."/>
            <person name="Westbrook J."/>
            <person name="Gould F."/>
        </authorList>
    </citation>
    <scope>NUCLEOTIDE SEQUENCE [LARGE SCALE GENOMIC DNA]</scope>
    <source>
        <strain evidence="13">HvINT-</strain>
        <tissue evidence="13">Whole body</tissue>
    </source>
</reference>
<dbReference type="GO" id="GO:0000166">
    <property type="term" value="F:nucleotide binding"/>
    <property type="evidence" value="ECO:0007669"/>
    <property type="project" value="InterPro"/>
</dbReference>
<evidence type="ECO:0000256" key="3">
    <source>
        <dbReference type="ARBA" id="ARBA00038853"/>
    </source>
</evidence>
<proteinExistence type="inferred from homology"/>
<dbReference type="InterPro" id="IPR055170">
    <property type="entry name" value="GFO_IDH_MocA-like_dom"/>
</dbReference>
<evidence type="ECO:0000256" key="2">
    <source>
        <dbReference type="ARBA" id="ARBA00023002"/>
    </source>
</evidence>
<feature type="domain" description="GFO/IDH/MocA-like oxidoreductase" evidence="12">
    <location>
        <begin position="133"/>
        <end position="246"/>
    </location>
</feature>
<dbReference type="GO" id="GO:0047115">
    <property type="term" value="F:trans-1,2-dihydrobenzene-1,2-diol dehydrogenase activity"/>
    <property type="evidence" value="ECO:0007669"/>
    <property type="project" value="UniProtKB-EC"/>
</dbReference>
<comment type="caution">
    <text evidence="13">The sequence shown here is derived from an EMBL/GenBank/DDBJ whole genome shotgun (WGS) entry which is preliminary data.</text>
</comment>
<comment type="similarity">
    <text evidence="1">Belongs to the Gfo/Idh/MocA family.</text>
</comment>
<dbReference type="Gene3D" id="3.30.360.10">
    <property type="entry name" value="Dihydrodipicolinate Reductase, domain 2"/>
    <property type="match status" value="1"/>
</dbReference>
<evidence type="ECO:0000256" key="6">
    <source>
        <dbReference type="ARBA" id="ARBA00042926"/>
    </source>
</evidence>
<evidence type="ECO:0000256" key="9">
    <source>
        <dbReference type="ARBA" id="ARBA00047423"/>
    </source>
</evidence>
<evidence type="ECO:0000256" key="4">
    <source>
        <dbReference type="ARBA" id="ARBA00038984"/>
    </source>
</evidence>
<comment type="catalytic activity">
    <reaction evidence="9">
        <text>(1R,2R)-1,2-dihydrobenzene-1,2-diol + NADP(+) = catechol + NADPH + H(+)</text>
        <dbReference type="Rhea" id="RHEA:16729"/>
        <dbReference type="ChEBI" id="CHEBI:10702"/>
        <dbReference type="ChEBI" id="CHEBI:15378"/>
        <dbReference type="ChEBI" id="CHEBI:18135"/>
        <dbReference type="ChEBI" id="CHEBI:57783"/>
        <dbReference type="ChEBI" id="CHEBI:58349"/>
        <dbReference type="EC" id="1.3.1.20"/>
    </reaction>
</comment>
<dbReference type="InterPro" id="IPR000683">
    <property type="entry name" value="Gfo/Idh/MocA-like_OxRdtase_N"/>
</dbReference>
<dbReference type="EMBL" id="NWSH01000269">
    <property type="protein sequence ID" value="PCG77870.1"/>
    <property type="molecule type" value="Genomic_DNA"/>
</dbReference>
<dbReference type="SUPFAM" id="SSF51735">
    <property type="entry name" value="NAD(P)-binding Rossmann-fold domains"/>
    <property type="match status" value="1"/>
</dbReference>
<dbReference type="InterPro" id="IPR036291">
    <property type="entry name" value="NAD(P)-bd_dom_sf"/>
</dbReference>
<evidence type="ECO:0000256" key="10">
    <source>
        <dbReference type="ARBA" id="ARBA00049233"/>
    </source>
</evidence>
<dbReference type="PANTHER" id="PTHR22604:SF105">
    <property type="entry name" value="TRANS-1,2-DIHYDROBENZENE-1,2-DIOL DEHYDROGENASE"/>
    <property type="match status" value="1"/>
</dbReference>
<evidence type="ECO:0000256" key="8">
    <source>
        <dbReference type="ARBA" id="ARBA00043025"/>
    </source>
</evidence>
<dbReference type="SUPFAM" id="SSF55347">
    <property type="entry name" value="Glyceraldehyde-3-phosphate dehydrogenase-like, C-terminal domain"/>
    <property type="match status" value="1"/>
</dbReference>
<dbReference type="EC" id="1.3.1.20" evidence="3"/>
<feature type="domain" description="Gfo/Idh/MocA-like oxidoreductase N-terminal" evidence="11">
    <location>
        <begin position="3"/>
        <end position="122"/>
    </location>
</feature>
<dbReference type="Gene3D" id="3.40.50.720">
    <property type="entry name" value="NAD(P)-binding Rossmann-like Domain"/>
    <property type="match status" value="1"/>
</dbReference>
<name>A0A2A4K2G4_HELVI</name>
<dbReference type="Pfam" id="PF22725">
    <property type="entry name" value="GFO_IDH_MocA_C3"/>
    <property type="match status" value="1"/>
</dbReference>
<protein>
    <recommendedName>
        <fullName evidence="5">Trans-1,2-dihydrobenzene-1,2-diol dehydrogenase</fullName>
        <ecNumber evidence="4">1.1.1.179</ecNumber>
        <ecNumber evidence="3">1.3.1.20</ecNumber>
    </recommendedName>
    <alternativeName>
        <fullName evidence="8">D-xylose 1-dehydrogenase</fullName>
    </alternativeName>
    <alternativeName>
        <fullName evidence="7">D-xylose-NADP dehydrogenase</fullName>
    </alternativeName>
    <alternativeName>
        <fullName evidence="6">Dimeric dihydrodiol dehydrogenase</fullName>
    </alternativeName>
</protein>
<dbReference type="InterPro" id="IPR050984">
    <property type="entry name" value="Gfo/Idh/MocA_domain"/>
</dbReference>
<dbReference type="GO" id="GO:0047837">
    <property type="term" value="F:D-xylose 1-dehydrogenase (NADP+) activity"/>
    <property type="evidence" value="ECO:0007669"/>
    <property type="project" value="UniProtKB-EC"/>
</dbReference>
<dbReference type="PANTHER" id="PTHR22604">
    <property type="entry name" value="OXIDOREDUCTASES"/>
    <property type="match status" value="1"/>
</dbReference>
<comment type="catalytic activity">
    <reaction evidence="10">
        <text>D-xylose + NADP(+) = D-xylono-1,5-lactone + NADPH + H(+)</text>
        <dbReference type="Rhea" id="RHEA:22000"/>
        <dbReference type="ChEBI" id="CHEBI:15378"/>
        <dbReference type="ChEBI" id="CHEBI:15867"/>
        <dbReference type="ChEBI" id="CHEBI:53455"/>
        <dbReference type="ChEBI" id="CHEBI:57783"/>
        <dbReference type="ChEBI" id="CHEBI:58349"/>
        <dbReference type="EC" id="1.1.1.179"/>
    </reaction>
</comment>
<sequence length="344" mass="38716">MTLRWGIVSAGKICSDFVNAFNSYGDKGDQAIVAVAARDKTKAKEFAKNHNISLYFGSYQEMASSSDIDVVYIGALNPYHFDLAKLYLTNGKHVLCEKPLCMNKCQVASLIDIARKERRFLMEAIWSRFSPAYLEMEKEIKSGKIGEVQFLEANFGFYSESDRIIKKEYGGSAVLDVGVYLLQLAVFVFKEIPKSVNVFGSLNVHGVDTAETIVLEYRGGKRAVLNSHTQLELCNQATVYGTKGRITLQAPFHFPDKMISSDGTVKSFELHRSKYPYNFQNSAGLVYEMLEVARCIKEDVIESSRMTHDESILISTLQDSIRNKLGVQFQCDDTKYPCSFINIL</sequence>
<dbReference type="EC" id="1.1.1.179" evidence="4"/>
<gene>
    <name evidence="13" type="ORF">B5V51_6060</name>
</gene>
<dbReference type="AlphaFoldDB" id="A0A2A4K2G4"/>